<protein>
    <submittedName>
        <fullName evidence="1">Uncharacterized protein</fullName>
    </submittedName>
</protein>
<reference evidence="1" key="2">
    <citation type="journal article" date="2015" name="Data Brief">
        <title>Shoot transcriptome of the giant reed, Arundo donax.</title>
        <authorList>
            <person name="Barrero R.A."/>
            <person name="Guerrero F.D."/>
            <person name="Moolhuijzen P."/>
            <person name="Goolsby J.A."/>
            <person name="Tidwell J."/>
            <person name="Bellgard S.E."/>
            <person name="Bellgard M.I."/>
        </authorList>
    </citation>
    <scope>NUCLEOTIDE SEQUENCE</scope>
    <source>
        <tissue evidence="1">Shoot tissue taken approximately 20 cm above the soil surface</tissue>
    </source>
</reference>
<accession>A0A0A8Z9V1</accession>
<reference evidence="1" key="1">
    <citation type="submission" date="2014-09" db="EMBL/GenBank/DDBJ databases">
        <authorList>
            <person name="Magalhaes I.L.F."/>
            <person name="Oliveira U."/>
            <person name="Santos F.R."/>
            <person name="Vidigal T.H.D.A."/>
            <person name="Brescovit A.D."/>
            <person name="Santos A.J."/>
        </authorList>
    </citation>
    <scope>NUCLEOTIDE SEQUENCE</scope>
    <source>
        <tissue evidence="1">Shoot tissue taken approximately 20 cm above the soil surface</tissue>
    </source>
</reference>
<sequence>MHLGCPGSVFKTSLEHACLM</sequence>
<evidence type="ECO:0000313" key="1">
    <source>
        <dbReference type="EMBL" id="JAD31607.1"/>
    </source>
</evidence>
<dbReference type="EMBL" id="GBRH01266288">
    <property type="protein sequence ID" value="JAD31607.1"/>
    <property type="molecule type" value="Transcribed_RNA"/>
</dbReference>
<name>A0A0A8Z9V1_ARUDO</name>
<dbReference type="AlphaFoldDB" id="A0A0A8Z9V1"/>
<organism evidence="1">
    <name type="scientific">Arundo donax</name>
    <name type="common">Giant reed</name>
    <name type="synonym">Donax arundinaceus</name>
    <dbReference type="NCBI Taxonomy" id="35708"/>
    <lineage>
        <taxon>Eukaryota</taxon>
        <taxon>Viridiplantae</taxon>
        <taxon>Streptophyta</taxon>
        <taxon>Embryophyta</taxon>
        <taxon>Tracheophyta</taxon>
        <taxon>Spermatophyta</taxon>
        <taxon>Magnoliopsida</taxon>
        <taxon>Liliopsida</taxon>
        <taxon>Poales</taxon>
        <taxon>Poaceae</taxon>
        <taxon>PACMAD clade</taxon>
        <taxon>Arundinoideae</taxon>
        <taxon>Arundineae</taxon>
        <taxon>Arundo</taxon>
    </lineage>
</organism>
<proteinExistence type="predicted"/>